<protein>
    <submittedName>
        <fullName evidence="8">Aquaporin</fullName>
    </submittedName>
</protein>
<comment type="subcellular location">
    <subcellularLocation>
        <location evidence="1">Membrane</location>
        <topology evidence="1">Multi-pass membrane protein</topology>
    </subcellularLocation>
</comment>
<dbReference type="PANTHER" id="PTHR45724:SF13">
    <property type="entry name" value="AQUAPORIN NIP1-1-RELATED"/>
    <property type="match status" value="1"/>
</dbReference>
<keyword evidence="4 7" id="KW-1133">Transmembrane helix</keyword>
<evidence type="ECO:0000256" key="7">
    <source>
        <dbReference type="SAM" id="Phobius"/>
    </source>
</evidence>
<feature type="transmembrane region" description="Helical" evidence="7">
    <location>
        <begin position="205"/>
        <end position="224"/>
    </location>
</feature>
<evidence type="ECO:0000256" key="1">
    <source>
        <dbReference type="ARBA" id="ARBA00004141"/>
    </source>
</evidence>
<dbReference type="Pfam" id="PF00230">
    <property type="entry name" value="MIP"/>
    <property type="match status" value="1"/>
</dbReference>
<dbReference type="PRINTS" id="PR00783">
    <property type="entry name" value="MINTRINSICP"/>
</dbReference>
<dbReference type="PROSITE" id="PS00221">
    <property type="entry name" value="MIP"/>
    <property type="match status" value="1"/>
</dbReference>
<dbReference type="PANTHER" id="PTHR45724">
    <property type="entry name" value="AQUAPORIN NIP2-1"/>
    <property type="match status" value="1"/>
</dbReference>
<feature type="transmembrane region" description="Helical" evidence="7">
    <location>
        <begin position="96"/>
        <end position="118"/>
    </location>
</feature>
<feature type="transmembrane region" description="Helical" evidence="7">
    <location>
        <begin position="130"/>
        <end position="152"/>
    </location>
</feature>
<dbReference type="Gene3D" id="1.20.1080.10">
    <property type="entry name" value="Glycerol uptake facilitator protein"/>
    <property type="match status" value="1"/>
</dbReference>
<proteinExistence type="inferred from homology"/>
<accession>A0ABW6SB89</accession>
<dbReference type="InterPro" id="IPR023271">
    <property type="entry name" value="Aquaporin-like"/>
</dbReference>
<comment type="similarity">
    <text evidence="6">Belongs to the MIP/aquaporin (TC 1.A.8) family.</text>
</comment>
<reference evidence="8 9" key="1">
    <citation type="submission" date="2024-10" db="EMBL/GenBank/DDBJ databases">
        <title>The Natural Products Discovery Center: Release of the First 8490 Sequenced Strains for Exploring Actinobacteria Biosynthetic Diversity.</title>
        <authorList>
            <person name="Kalkreuter E."/>
            <person name="Kautsar S.A."/>
            <person name="Yang D."/>
            <person name="Bader C.D."/>
            <person name="Teijaro C.N."/>
            <person name="Fluegel L."/>
            <person name="Davis C.M."/>
            <person name="Simpson J.R."/>
            <person name="Lauterbach L."/>
            <person name="Steele A.D."/>
            <person name="Gui C."/>
            <person name="Meng S."/>
            <person name="Li G."/>
            <person name="Viehrig K."/>
            <person name="Ye F."/>
            <person name="Su P."/>
            <person name="Kiefer A.F."/>
            <person name="Nichols A."/>
            <person name="Cepeda A.J."/>
            <person name="Yan W."/>
            <person name="Fan B."/>
            <person name="Jiang Y."/>
            <person name="Adhikari A."/>
            <person name="Zheng C.-J."/>
            <person name="Schuster L."/>
            <person name="Cowan T.M."/>
            <person name="Smanski M.J."/>
            <person name="Chevrette M.G."/>
            <person name="De Carvalho L.P.S."/>
            <person name="Shen B."/>
        </authorList>
    </citation>
    <scope>NUCLEOTIDE SEQUENCE [LARGE SCALE GENOMIC DNA]</scope>
    <source>
        <strain evidence="8 9">NPDC002593</strain>
    </source>
</reference>
<sequence>MSDATNVDTIGADIPAADPVLDTARRLAVEAIGTFFLVFAVGASAHSGTVLAPLAAGVVLMVMVYAGERISGGHYNPAVTFAVLIGGRIRPGAACAYWLTQVMAGLVAALAVSAVVGSRSPDHIDPTGRVLADCLAVEFLFTFALAYVVLNVTAGGSRSPFQGLAIGSTVAAGAIIVGGLSGGAFNPAVVLGAITMNLFAPATLLYLPAQLAGAGAAGLVFRWLRPRGT</sequence>
<comment type="caution">
    <text evidence="8">The sequence shown here is derived from an EMBL/GenBank/DDBJ whole genome shotgun (WGS) entry which is preliminary data.</text>
</comment>
<evidence type="ECO:0000256" key="2">
    <source>
        <dbReference type="ARBA" id="ARBA00022448"/>
    </source>
</evidence>
<keyword evidence="9" id="KW-1185">Reference proteome</keyword>
<dbReference type="EMBL" id="JBIAQY010000013">
    <property type="protein sequence ID" value="MFF3572451.1"/>
    <property type="molecule type" value="Genomic_DNA"/>
</dbReference>
<evidence type="ECO:0000256" key="3">
    <source>
        <dbReference type="ARBA" id="ARBA00022692"/>
    </source>
</evidence>
<dbReference type="InterPro" id="IPR034294">
    <property type="entry name" value="Aquaporin_transptr"/>
</dbReference>
<name>A0ABW6SB89_9NOCA</name>
<dbReference type="SUPFAM" id="SSF81338">
    <property type="entry name" value="Aquaporin-like"/>
    <property type="match status" value="1"/>
</dbReference>
<evidence type="ECO:0000313" key="8">
    <source>
        <dbReference type="EMBL" id="MFF3572451.1"/>
    </source>
</evidence>
<gene>
    <name evidence="8" type="ORF">ACFYXQ_32255</name>
</gene>
<dbReference type="Proteomes" id="UP001601992">
    <property type="component" value="Unassembled WGS sequence"/>
</dbReference>
<dbReference type="InterPro" id="IPR000425">
    <property type="entry name" value="MIP"/>
</dbReference>
<keyword evidence="3 6" id="KW-0812">Transmembrane</keyword>
<evidence type="ECO:0000256" key="6">
    <source>
        <dbReference type="RuleBase" id="RU000477"/>
    </source>
</evidence>
<keyword evidence="5 7" id="KW-0472">Membrane</keyword>
<evidence type="ECO:0000256" key="5">
    <source>
        <dbReference type="ARBA" id="ARBA00023136"/>
    </source>
</evidence>
<dbReference type="RefSeq" id="WP_083895699.1">
    <property type="nucleotide sequence ID" value="NZ_JBIAQY010000013.1"/>
</dbReference>
<feature type="transmembrane region" description="Helical" evidence="7">
    <location>
        <begin position="164"/>
        <end position="185"/>
    </location>
</feature>
<evidence type="ECO:0000313" key="9">
    <source>
        <dbReference type="Proteomes" id="UP001601992"/>
    </source>
</evidence>
<evidence type="ECO:0000256" key="4">
    <source>
        <dbReference type="ARBA" id="ARBA00022989"/>
    </source>
</evidence>
<dbReference type="InterPro" id="IPR022357">
    <property type="entry name" value="MIP_CS"/>
</dbReference>
<keyword evidence="2 6" id="KW-0813">Transport</keyword>
<organism evidence="8 9">
    <name type="scientific">Nocardia jiangxiensis</name>
    <dbReference type="NCBI Taxonomy" id="282685"/>
    <lineage>
        <taxon>Bacteria</taxon>
        <taxon>Bacillati</taxon>
        <taxon>Actinomycetota</taxon>
        <taxon>Actinomycetes</taxon>
        <taxon>Mycobacteriales</taxon>
        <taxon>Nocardiaceae</taxon>
        <taxon>Nocardia</taxon>
    </lineage>
</organism>